<evidence type="ECO:0008006" key="3">
    <source>
        <dbReference type="Google" id="ProtNLM"/>
    </source>
</evidence>
<dbReference type="Proteomes" id="UP000243232">
    <property type="component" value="Chromosome I"/>
</dbReference>
<keyword evidence="2" id="KW-1185">Reference proteome</keyword>
<protein>
    <recommendedName>
        <fullName evidence="3">MarR family protein</fullName>
    </recommendedName>
</protein>
<gene>
    <name evidence="1" type="ORF">SAMN05216296_0010</name>
</gene>
<evidence type="ECO:0000313" key="1">
    <source>
        <dbReference type="EMBL" id="SDT86492.1"/>
    </source>
</evidence>
<accession>A0A1H2DUG4</accession>
<dbReference type="RefSeq" id="WP_331712558.1">
    <property type="nucleotide sequence ID" value="NZ_LT629785.1"/>
</dbReference>
<proteinExistence type="predicted"/>
<organism evidence="1 2">
    <name type="scientific">Pseudomonas pohangensis</name>
    <dbReference type="NCBI Taxonomy" id="364197"/>
    <lineage>
        <taxon>Bacteria</taxon>
        <taxon>Pseudomonadati</taxon>
        <taxon>Pseudomonadota</taxon>
        <taxon>Gammaproteobacteria</taxon>
        <taxon>Pseudomonadales</taxon>
        <taxon>Pseudomonadaceae</taxon>
        <taxon>Pseudomonas</taxon>
    </lineage>
</organism>
<name>A0A1H2DUG4_9PSED</name>
<dbReference type="AlphaFoldDB" id="A0A1H2DUG4"/>
<reference evidence="2" key="1">
    <citation type="submission" date="2016-10" db="EMBL/GenBank/DDBJ databases">
        <authorList>
            <person name="Varghese N."/>
            <person name="Submissions S."/>
        </authorList>
    </citation>
    <scope>NUCLEOTIDE SEQUENCE [LARGE SCALE GENOMIC DNA]</scope>
    <source>
        <strain evidence="2">DSM 17875</strain>
    </source>
</reference>
<dbReference type="STRING" id="364197.SAMN05216296_0010"/>
<dbReference type="EMBL" id="LT629785">
    <property type="protein sequence ID" value="SDT86492.1"/>
    <property type="molecule type" value="Genomic_DNA"/>
</dbReference>
<sequence length="187" mass="19953">MMKGQDILLLLKLVSLEHQQQHAAGQAAEHFSMRALEQSTGISKSEVSKALNRCVTAGLAKLERNTAIPRANTHALNEFLGHGLKYVFPVKPGPMARGLATAHAAPVLAGKLLSGGEHIHVWEDAQGSDMGQAIEPLFKSAPGAARKDAELYAMLALIDAIRLGNEREASLARTLLTQYLRGAADGS</sequence>
<dbReference type="GO" id="GO:0003700">
    <property type="term" value="F:DNA-binding transcription factor activity"/>
    <property type="evidence" value="ECO:0007669"/>
    <property type="project" value="InterPro"/>
</dbReference>
<evidence type="ECO:0000313" key="2">
    <source>
        <dbReference type="Proteomes" id="UP000243232"/>
    </source>
</evidence>